<dbReference type="SUPFAM" id="SSF53383">
    <property type="entry name" value="PLP-dependent transferases"/>
    <property type="match status" value="1"/>
</dbReference>
<dbReference type="InterPro" id="IPR015422">
    <property type="entry name" value="PyrdxlP-dep_Trfase_small"/>
</dbReference>
<evidence type="ECO:0000256" key="4">
    <source>
        <dbReference type="ARBA" id="ARBA00022898"/>
    </source>
</evidence>
<gene>
    <name evidence="6" type="ORF">EUA04_09645</name>
</gene>
<dbReference type="InterPro" id="IPR005814">
    <property type="entry name" value="Aminotrans_3"/>
</dbReference>
<dbReference type="InterPro" id="IPR015424">
    <property type="entry name" value="PyrdxlP-dep_Trfase"/>
</dbReference>
<dbReference type="Gene3D" id="3.40.640.10">
    <property type="entry name" value="Type I PLP-dependent aspartate aminotransferase-like (Major domain)"/>
    <property type="match status" value="1"/>
</dbReference>
<evidence type="ECO:0000256" key="3">
    <source>
        <dbReference type="ARBA" id="ARBA00022679"/>
    </source>
</evidence>
<dbReference type="FunFam" id="3.40.640.10:FF:000014">
    <property type="entry name" value="Adenosylmethionine-8-amino-7-oxononanoate aminotransferase, probable"/>
    <property type="match status" value="1"/>
</dbReference>
<proteinExistence type="inferred from homology"/>
<keyword evidence="2 6" id="KW-0032">Aminotransferase</keyword>
<dbReference type="Gene3D" id="3.90.1150.10">
    <property type="entry name" value="Aspartate Aminotransferase, domain 1"/>
    <property type="match status" value="1"/>
</dbReference>
<comment type="caution">
    <text evidence="6">The sequence shown here is derived from an EMBL/GenBank/DDBJ whole genome shotgun (WGS) entry which is preliminary data.</text>
</comment>
<dbReference type="GO" id="GO:0008483">
    <property type="term" value="F:transaminase activity"/>
    <property type="evidence" value="ECO:0007669"/>
    <property type="project" value="UniProtKB-KW"/>
</dbReference>
<keyword evidence="3 6" id="KW-0808">Transferase</keyword>
<dbReference type="Pfam" id="PF00202">
    <property type="entry name" value="Aminotran_3"/>
    <property type="match status" value="1"/>
</dbReference>
<dbReference type="AlphaFoldDB" id="A0A4V3AZ06"/>
<evidence type="ECO:0000313" key="7">
    <source>
        <dbReference type="Proteomes" id="UP000294952"/>
    </source>
</evidence>
<protein>
    <submittedName>
        <fullName evidence="6">Aspartate aminotransferase family protein</fullName>
    </submittedName>
</protein>
<reference evidence="6 7" key="1">
    <citation type="submission" date="2019-01" db="EMBL/GenBank/DDBJ databases">
        <title>High-quality-draft genome sequences of five non-tuberculosis mycobacteriaceae isolated from a nosocomial environment.</title>
        <authorList>
            <person name="Tiago I."/>
            <person name="Alarico S."/>
            <person name="Pereira S.G."/>
            <person name="Coelho C."/>
            <person name="Maranha A."/>
            <person name="Empadinhas N."/>
        </authorList>
    </citation>
    <scope>NUCLEOTIDE SEQUENCE [LARGE SCALE GENOMIC DNA]</scope>
    <source>
        <strain evidence="6 7">22DIII</strain>
    </source>
</reference>
<dbReference type="EMBL" id="SDLP01000002">
    <property type="protein sequence ID" value="TDL10173.1"/>
    <property type="molecule type" value="Genomic_DNA"/>
</dbReference>
<dbReference type="InterPro" id="IPR015421">
    <property type="entry name" value="PyrdxlP-dep_Trfase_major"/>
</dbReference>
<accession>A0A4V3AZ06</accession>
<dbReference type="GO" id="GO:0030170">
    <property type="term" value="F:pyridoxal phosphate binding"/>
    <property type="evidence" value="ECO:0007669"/>
    <property type="project" value="InterPro"/>
</dbReference>
<evidence type="ECO:0000256" key="5">
    <source>
        <dbReference type="RuleBase" id="RU003560"/>
    </source>
</evidence>
<sequence>MTIISETPQTTDSDLGARANRHLWGHFARHGGDITPTVITRGDGVHIWDSEGNKYIDGLSGLFVVQVGHGRAELAEAAAKQAESLAFFPLWSFATPPAVELAERIAGFAPGDLNRVFFTTGGGEAVESAWKLAKQYFKLTGKPGKYKVISRSIAYHGTPQGALAITGIPTFKAPFDPPTPGGFRVPNTNFYRAPEQFSSDPKAFGRYCADRIAEAIEFEGPDTVAAVFLEPVQNAGGCFPPPPGYFERVREICDEYDVLLVSDEVICAYGRIGSMFACNDFGYVPDIITSAKGLTSGYSPLGAMIASDRLFEPFNDGSTVFGHGYTFGGHPVSAAVALANLDIFEREGINDHVKEMAPAFRATLEKLHDLPIVGDVRGEGFFYGIELVKDKATKETFNDEECERLLRGFLTPALFEAGLYCRADDRGDPVVQLAPPLICGQREFDAIYDVLHSVLGEASRRM</sequence>
<dbReference type="InterPro" id="IPR049704">
    <property type="entry name" value="Aminotrans_3_PPA_site"/>
</dbReference>
<keyword evidence="4 5" id="KW-0663">Pyridoxal phosphate</keyword>
<name>A0A4V3AZ06_9MYCO</name>
<evidence type="ECO:0000313" key="6">
    <source>
        <dbReference type="EMBL" id="TDL10173.1"/>
    </source>
</evidence>
<evidence type="ECO:0000256" key="1">
    <source>
        <dbReference type="ARBA" id="ARBA00008954"/>
    </source>
</evidence>
<dbReference type="PANTHER" id="PTHR43094:SF1">
    <property type="entry name" value="AMINOTRANSFERASE CLASS-III"/>
    <property type="match status" value="1"/>
</dbReference>
<dbReference type="NCBIfam" id="NF005102">
    <property type="entry name" value="PRK06541.1"/>
    <property type="match status" value="1"/>
</dbReference>
<organism evidence="6 7">
    <name type="scientific">Mycolicibacterium obuense</name>
    <dbReference type="NCBI Taxonomy" id="1807"/>
    <lineage>
        <taxon>Bacteria</taxon>
        <taxon>Bacillati</taxon>
        <taxon>Actinomycetota</taxon>
        <taxon>Actinomycetes</taxon>
        <taxon>Mycobacteriales</taxon>
        <taxon>Mycobacteriaceae</taxon>
        <taxon>Mycolicibacterium</taxon>
    </lineage>
</organism>
<dbReference type="RefSeq" id="WP_133413511.1">
    <property type="nucleotide sequence ID" value="NZ_SDLP01000002.1"/>
</dbReference>
<dbReference type="PROSITE" id="PS00600">
    <property type="entry name" value="AA_TRANSFER_CLASS_3"/>
    <property type="match status" value="1"/>
</dbReference>
<dbReference type="PANTHER" id="PTHR43094">
    <property type="entry name" value="AMINOTRANSFERASE"/>
    <property type="match status" value="1"/>
</dbReference>
<dbReference type="Proteomes" id="UP000294952">
    <property type="component" value="Unassembled WGS sequence"/>
</dbReference>
<evidence type="ECO:0000256" key="2">
    <source>
        <dbReference type="ARBA" id="ARBA00022576"/>
    </source>
</evidence>
<comment type="similarity">
    <text evidence="1 5">Belongs to the class-III pyridoxal-phosphate-dependent aminotransferase family.</text>
</comment>
<dbReference type="CDD" id="cd00610">
    <property type="entry name" value="OAT_like"/>
    <property type="match status" value="1"/>
</dbReference>